<keyword evidence="1" id="KW-1133">Transmembrane helix</keyword>
<name>A0A7C3F5H7_9CREN</name>
<evidence type="ECO:0000256" key="1">
    <source>
        <dbReference type="SAM" id="Phobius"/>
    </source>
</evidence>
<feature type="domain" description="Zinc-ribbon" evidence="2">
    <location>
        <begin position="290"/>
        <end position="311"/>
    </location>
</feature>
<keyword evidence="1" id="KW-0472">Membrane</keyword>
<dbReference type="InterPro" id="IPR026870">
    <property type="entry name" value="Zinc_ribbon_dom"/>
</dbReference>
<dbReference type="Pfam" id="PF13197">
    <property type="entry name" value="DUF4013"/>
    <property type="match status" value="1"/>
</dbReference>
<feature type="transmembrane region" description="Helical" evidence="1">
    <location>
        <begin position="146"/>
        <end position="172"/>
    </location>
</feature>
<dbReference type="AlphaFoldDB" id="A0A7C3F5H7"/>
<sequence>MIKVNLSESLSNAADYTKKLLSRAGDVIILTILAIIPIVNLVIWGYGGRIIKESGSSDRPPKLERYMDMFVNGLKALVASIIWAIPIIIIAIAIMAFASIPLLIALSGGLGNWTGMLPMDQMGNWTHIGELIRQGMRPYGGLLLTFIPAMLLVIVVSIAIGLFAITGIVHMFKTGSFGKAFAIGEIHEIISKIGYIRYLGWIVVAIILGTIIAIFSRVPVLGWIIDAFLSVLLVVFLSRSIGLLYDHARGTAPPPPAPPVSGTIPPPAITPEIAPSEEMKKTGDEGKALFCPYCGTTNVLKAKYCIKCGKEIPKI</sequence>
<dbReference type="InterPro" id="IPR025098">
    <property type="entry name" value="DUF4013"/>
</dbReference>
<comment type="caution">
    <text evidence="3">The sequence shown here is derived from an EMBL/GenBank/DDBJ whole genome shotgun (WGS) entry which is preliminary data.</text>
</comment>
<evidence type="ECO:0000313" key="3">
    <source>
        <dbReference type="EMBL" id="HFK20282.1"/>
    </source>
</evidence>
<feature type="transmembrane region" description="Helical" evidence="1">
    <location>
        <begin position="76"/>
        <end position="106"/>
    </location>
</feature>
<feature type="transmembrane region" description="Helical" evidence="1">
    <location>
        <begin position="27"/>
        <end position="47"/>
    </location>
</feature>
<evidence type="ECO:0000259" key="2">
    <source>
        <dbReference type="Pfam" id="PF13240"/>
    </source>
</evidence>
<gene>
    <name evidence="3" type="ORF">ENS19_03275</name>
</gene>
<proteinExistence type="predicted"/>
<keyword evidence="1" id="KW-0812">Transmembrane</keyword>
<organism evidence="3">
    <name type="scientific">Candidatus Methanomethylicus mesodigestus</name>
    <dbReference type="NCBI Taxonomy" id="1867258"/>
    <lineage>
        <taxon>Archaea</taxon>
        <taxon>Thermoproteota</taxon>
        <taxon>Methanosuratincolia</taxon>
        <taxon>Candidatus Methanomethylicales</taxon>
        <taxon>Candidatus Methanomethylicaceae</taxon>
        <taxon>Candidatus Methanomethylicus</taxon>
    </lineage>
</organism>
<dbReference type="Pfam" id="PF13240">
    <property type="entry name" value="Zn_Ribbon_1"/>
    <property type="match status" value="1"/>
</dbReference>
<feature type="transmembrane region" description="Helical" evidence="1">
    <location>
        <begin position="193"/>
        <end position="214"/>
    </location>
</feature>
<protein>
    <submittedName>
        <fullName evidence="3">DUF4013 domain-containing protein</fullName>
    </submittedName>
</protein>
<accession>A0A7C3F5H7</accession>
<feature type="transmembrane region" description="Helical" evidence="1">
    <location>
        <begin position="220"/>
        <end position="237"/>
    </location>
</feature>
<dbReference type="EMBL" id="DSTX01000003">
    <property type="protein sequence ID" value="HFK20282.1"/>
    <property type="molecule type" value="Genomic_DNA"/>
</dbReference>
<reference evidence="3" key="1">
    <citation type="journal article" date="2020" name="mSystems">
        <title>Genome- and Community-Level Interaction Insights into Carbon Utilization and Element Cycling Functions of Hydrothermarchaeota in Hydrothermal Sediment.</title>
        <authorList>
            <person name="Zhou Z."/>
            <person name="Liu Y."/>
            <person name="Xu W."/>
            <person name="Pan J."/>
            <person name="Luo Z.H."/>
            <person name="Li M."/>
        </authorList>
    </citation>
    <scope>NUCLEOTIDE SEQUENCE [LARGE SCALE GENOMIC DNA]</scope>
    <source>
        <strain evidence="3">SpSt-468</strain>
    </source>
</reference>